<evidence type="ECO:0000313" key="2">
    <source>
        <dbReference type="EMBL" id="GAI52617.1"/>
    </source>
</evidence>
<organism evidence="2">
    <name type="scientific">marine sediment metagenome</name>
    <dbReference type="NCBI Taxonomy" id="412755"/>
    <lineage>
        <taxon>unclassified sequences</taxon>
        <taxon>metagenomes</taxon>
        <taxon>ecological metagenomes</taxon>
    </lineage>
</organism>
<dbReference type="EMBL" id="BARV01038958">
    <property type="protein sequence ID" value="GAI52617.1"/>
    <property type="molecule type" value="Genomic_DNA"/>
</dbReference>
<evidence type="ECO:0000256" key="1">
    <source>
        <dbReference type="SAM" id="MobiDB-lite"/>
    </source>
</evidence>
<sequence>NDLDKDKLSEAFAIALGETLFGGGNKIENTATSEKKGKRGKAARDTGD</sequence>
<protein>
    <submittedName>
        <fullName evidence="2">Uncharacterized protein</fullName>
    </submittedName>
</protein>
<proteinExistence type="predicted"/>
<accession>X1P8J5</accession>
<name>X1P8J5_9ZZZZ</name>
<feature type="region of interest" description="Disordered" evidence="1">
    <location>
        <begin position="23"/>
        <end position="48"/>
    </location>
</feature>
<feature type="non-terminal residue" evidence="2">
    <location>
        <position position="1"/>
    </location>
</feature>
<comment type="caution">
    <text evidence="2">The sequence shown here is derived from an EMBL/GenBank/DDBJ whole genome shotgun (WGS) entry which is preliminary data.</text>
</comment>
<reference evidence="2" key="1">
    <citation type="journal article" date="2014" name="Front. Microbiol.">
        <title>High frequency of phylogenetically diverse reductive dehalogenase-homologous genes in deep subseafloor sedimentary metagenomes.</title>
        <authorList>
            <person name="Kawai M."/>
            <person name="Futagami T."/>
            <person name="Toyoda A."/>
            <person name="Takaki Y."/>
            <person name="Nishi S."/>
            <person name="Hori S."/>
            <person name="Arai W."/>
            <person name="Tsubouchi T."/>
            <person name="Morono Y."/>
            <person name="Uchiyama I."/>
            <person name="Ito T."/>
            <person name="Fujiyama A."/>
            <person name="Inagaki F."/>
            <person name="Takami H."/>
        </authorList>
    </citation>
    <scope>NUCLEOTIDE SEQUENCE</scope>
    <source>
        <strain evidence="2">Expedition CK06-06</strain>
    </source>
</reference>
<gene>
    <name evidence="2" type="ORF">S06H3_59853</name>
</gene>
<dbReference type="AlphaFoldDB" id="X1P8J5"/>